<dbReference type="Proteomes" id="UP000672602">
    <property type="component" value="Unassembled WGS sequence"/>
</dbReference>
<dbReference type="SUPFAM" id="SSF88713">
    <property type="entry name" value="Glycoside hydrolase/deacetylase"/>
    <property type="match status" value="1"/>
</dbReference>
<evidence type="ECO:0000313" key="6">
    <source>
        <dbReference type="EMBL" id="MBP5858235.1"/>
    </source>
</evidence>
<dbReference type="Gene3D" id="3.20.20.370">
    <property type="entry name" value="Glycoside hydrolase/deacetylase"/>
    <property type="match status" value="1"/>
</dbReference>
<evidence type="ECO:0000256" key="3">
    <source>
        <dbReference type="ARBA" id="ARBA00020071"/>
    </source>
</evidence>
<comment type="similarity">
    <text evidence="2">Belongs to the polysaccharide deacetylase family.</text>
</comment>
<keyword evidence="7" id="KW-1185">Reference proteome</keyword>
<dbReference type="InterPro" id="IPR002509">
    <property type="entry name" value="NODB_dom"/>
</dbReference>
<evidence type="ECO:0000256" key="2">
    <source>
        <dbReference type="ARBA" id="ARBA00010973"/>
    </source>
</evidence>
<comment type="function">
    <text evidence="1">Is involved in generating a small heat-stable compound (Nod), an acylated oligomer of N-acetylglucosamine, that stimulates mitosis in various plant protoplasts.</text>
</comment>
<dbReference type="InterPro" id="IPR022560">
    <property type="entry name" value="DUF3473"/>
</dbReference>
<dbReference type="GO" id="GO:0005975">
    <property type="term" value="P:carbohydrate metabolic process"/>
    <property type="evidence" value="ECO:0007669"/>
    <property type="project" value="InterPro"/>
</dbReference>
<accession>A0A8J7S1N5</accession>
<reference evidence="6" key="1">
    <citation type="submission" date="2021-04" db="EMBL/GenBank/DDBJ databases">
        <authorList>
            <person name="Zhang D.-C."/>
        </authorList>
    </citation>
    <scope>NUCLEOTIDE SEQUENCE</scope>
    <source>
        <strain evidence="6">CGMCC 1.15697</strain>
    </source>
</reference>
<dbReference type="InterPro" id="IPR011330">
    <property type="entry name" value="Glyco_hydro/deAcase_b/a-brl"/>
</dbReference>
<dbReference type="AlphaFoldDB" id="A0A8J7S1N5"/>
<dbReference type="GO" id="GO:0016810">
    <property type="term" value="F:hydrolase activity, acting on carbon-nitrogen (but not peptide) bonds"/>
    <property type="evidence" value="ECO:0007669"/>
    <property type="project" value="InterPro"/>
</dbReference>
<dbReference type="Pfam" id="PF01522">
    <property type="entry name" value="Polysacc_deac_1"/>
    <property type="match status" value="1"/>
</dbReference>
<feature type="domain" description="NodB homology" evidence="5">
    <location>
        <begin position="1"/>
        <end position="277"/>
    </location>
</feature>
<dbReference type="RefSeq" id="WP_210682796.1">
    <property type="nucleotide sequence ID" value="NZ_JAGMWN010000006.1"/>
</dbReference>
<evidence type="ECO:0000313" key="7">
    <source>
        <dbReference type="Proteomes" id="UP000672602"/>
    </source>
</evidence>
<dbReference type="PANTHER" id="PTHR47561">
    <property type="entry name" value="POLYSACCHARIDE DEACETYLASE FAMILY PROTEIN (AFU_ORTHOLOGUE AFUA_6G05030)"/>
    <property type="match status" value="1"/>
</dbReference>
<sequence>MLSVTLDIEDHRGAARGPKRHAAMTEQLLELLAEAGVRASLFIVADLIATDRALIRRIAAEGHEIGLHSFDHVPLAAHDPDSFRRRTADARAALADAAGAPVPGYRAPSFSLTRATPWVPEALAEIGFHYSSSVLPAGSPLHGYPGAPREPFRWPCGLLELPAPVTRVGPLTLPYLGGIYFRYLPAALIRRRLRGADSGPAAGLWSYLHPYDIDPAEPFCRPHGAPLWMSLLLHARRSGARARFARLLHGGMGSTIGPPLGARVAAGHFTAARPFPG</sequence>
<dbReference type="Pfam" id="PF11959">
    <property type="entry name" value="DUF3473"/>
    <property type="match status" value="1"/>
</dbReference>
<name>A0A8J7S1N5_9PROT</name>
<proteinExistence type="inferred from homology"/>
<protein>
    <recommendedName>
        <fullName evidence="3">Chitooligosaccharide deacetylase</fullName>
    </recommendedName>
    <alternativeName>
        <fullName evidence="4">Nodulation protein B</fullName>
    </alternativeName>
</protein>
<evidence type="ECO:0000256" key="1">
    <source>
        <dbReference type="ARBA" id="ARBA00003236"/>
    </source>
</evidence>
<evidence type="ECO:0000256" key="4">
    <source>
        <dbReference type="ARBA" id="ARBA00032976"/>
    </source>
</evidence>
<dbReference type="EMBL" id="JAGMWN010000006">
    <property type="protein sequence ID" value="MBP5858235.1"/>
    <property type="molecule type" value="Genomic_DNA"/>
</dbReference>
<gene>
    <name evidence="6" type="ORF">KAJ83_14540</name>
</gene>
<organism evidence="6 7">
    <name type="scientific">Marivibrio halodurans</name>
    <dbReference type="NCBI Taxonomy" id="2039722"/>
    <lineage>
        <taxon>Bacteria</taxon>
        <taxon>Pseudomonadati</taxon>
        <taxon>Pseudomonadota</taxon>
        <taxon>Alphaproteobacteria</taxon>
        <taxon>Rhodospirillales</taxon>
        <taxon>Rhodospirillaceae</taxon>
        <taxon>Marivibrio</taxon>
    </lineage>
</organism>
<comment type="caution">
    <text evidence="6">The sequence shown here is derived from an EMBL/GenBank/DDBJ whole genome shotgun (WGS) entry which is preliminary data.</text>
</comment>
<evidence type="ECO:0000259" key="5">
    <source>
        <dbReference type="PROSITE" id="PS51677"/>
    </source>
</evidence>
<dbReference type="PANTHER" id="PTHR47561:SF1">
    <property type="entry name" value="POLYSACCHARIDE DEACETYLASE FAMILY PROTEIN (AFU_ORTHOLOGUE AFUA_6G05030)"/>
    <property type="match status" value="1"/>
</dbReference>
<dbReference type="PROSITE" id="PS51677">
    <property type="entry name" value="NODB"/>
    <property type="match status" value="1"/>
</dbReference>